<dbReference type="CDD" id="cd06140">
    <property type="entry name" value="DNA_polA_I_Bacillus_like_exo"/>
    <property type="match status" value="1"/>
</dbReference>
<dbReference type="InterPro" id="IPR002298">
    <property type="entry name" value="DNA_polymerase_A"/>
</dbReference>
<evidence type="ECO:0000256" key="5">
    <source>
        <dbReference type="ARBA" id="ARBA00022695"/>
    </source>
</evidence>
<dbReference type="Gene3D" id="3.40.50.1010">
    <property type="entry name" value="5'-nuclease"/>
    <property type="match status" value="1"/>
</dbReference>
<dbReference type="InterPro" id="IPR018320">
    <property type="entry name" value="DNA_polymerase_1"/>
</dbReference>
<dbReference type="EMBL" id="JBHTCQ010000004">
    <property type="protein sequence ID" value="MFC7406768.1"/>
    <property type="molecule type" value="Genomic_DNA"/>
</dbReference>
<evidence type="ECO:0000256" key="14">
    <source>
        <dbReference type="ARBA" id="ARBA00049244"/>
    </source>
</evidence>
<evidence type="ECO:0000256" key="2">
    <source>
        <dbReference type="ARBA" id="ARBA00012417"/>
    </source>
</evidence>
<sequence length="910" mass="98559">MSPASTAASTAPGPESTDRSRLLLVDGHSMAFRAYYALPVENFSTTTGQHTNAVYGFLSMLIKLLDEERPTHLAVAFDMAGGTFRTEQYAEYKANRDAAPAPFAGQIDLIHEVMSAMNVTILEREGFEADDILATLAVSAARSGMEVLVISGDRDTFQLVDDDVTVLYPIRGVSTLTRMTPAAVLEKYAVVPSRYPDLAALVGETSDNLPGVPGVGPKTAAKWVNLYDGLDGVIANADQIAGKAGQSFRDHLDQVIRNRRLNELLIDVELPVGPADLERRPVDREAVHQLFDTLEFDVLRERLFATLPEIAEDAVSPGVQVDVVAVGDLPDGLGPWLETHVPAGTLAGVDVTGTAAQGGGDAWTLAVASVGGHAVTIDLTDVAQTDEQTLAGWLADADRPKVVHDAKAAWHMLRGRGLELAGIGFDTALAGYLAHPDQRRYALADLSVRYLRRELVETEESGGQAVLALDENAGTADTAAGTRAQVLAELADVLGADLERRGGRRLLHDVELPVQRVLREMERVGICADTDNLEELRSGFDDAVERHAAAAYEAIGHEVNLSSPKQLQEVLFDELDMPKTKKTKTGYTTDADALAELYAKTSHPFLEHLLAHRDQIRLRQTAEGLLKSVSPDGRIHTTFHQTIAATGRLSSTDPNLQNIPVRTADGLRIREGFVVGEGYGALMTADYSQIEMRIMAHLSGDAGLIDAFQSGEDLHSYVASSVFEVGTDEVTPAQRSKIKAMSYGLAYGLSAFGLSRQLGIEVAEARTLMDVYFERFGGVREYLTGVVAHARRTGYTETIMGRRRYLPDLTSDNRQRRDMAERMALNAPIQGSAADIIKMAMIGTDRALTEAGLTSRLLLQVHDELVLEVAQGEEQQVDELVRREMGAAAELSVPLDVSVGTGRSWRDAAH</sequence>
<dbReference type="Pfam" id="PF22619">
    <property type="entry name" value="DNA_polI_exo1"/>
    <property type="match status" value="1"/>
</dbReference>
<dbReference type="InterPro" id="IPR043502">
    <property type="entry name" value="DNA/RNA_pol_sf"/>
</dbReference>
<keyword evidence="10" id="KW-0269">Exonuclease</keyword>
<dbReference type="Pfam" id="PF02739">
    <property type="entry name" value="5_3_exonuc_N"/>
    <property type="match status" value="1"/>
</dbReference>
<evidence type="ECO:0000256" key="1">
    <source>
        <dbReference type="ARBA" id="ARBA00007705"/>
    </source>
</evidence>
<evidence type="ECO:0000259" key="19">
    <source>
        <dbReference type="SMART" id="SM00475"/>
    </source>
</evidence>
<dbReference type="NCBIfam" id="TIGR00593">
    <property type="entry name" value="pola"/>
    <property type="match status" value="1"/>
</dbReference>
<feature type="compositionally biased region" description="Low complexity" evidence="17">
    <location>
        <begin position="1"/>
        <end position="15"/>
    </location>
</feature>
<dbReference type="InterPro" id="IPR001098">
    <property type="entry name" value="DNA-dir_DNA_pol_A_palm_dom"/>
</dbReference>
<dbReference type="InterPro" id="IPR036279">
    <property type="entry name" value="5-3_exonuclease_C_sf"/>
</dbReference>
<dbReference type="Gene3D" id="1.20.1060.10">
    <property type="entry name" value="Taq DNA Polymerase, Chain T, domain 4"/>
    <property type="match status" value="1"/>
</dbReference>
<dbReference type="Proteomes" id="UP001596455">
    <property type="component" value="Unassembled WGS sequence"/>
</dbReference>
<dbReference type="SMART" id="SM00474">
    <property type="entry name" value="35EXOc"/>
    <property type="match status" value="1"/>
</dbReference>
<evidence type="ECO:0000256" key="7">
    <source>
        <dbReference type="ARBA" id="ARBA00022722"/>
    </source>
</evidence>
<dbReference type="SUPFAM" id="SSF53098">
    <property type="entry name" value="Ribonuclease H-like"/>
    <property type="match status" value="1"/>
</dbReference>
<dbReference type="InterPro" id="IPR020045">
    <property type="entry name" value="DNA_polI_H3TH"/>
</dbReference>
<protein>
    <recommendedName>
        <fullName evidence="3 15">DNA polymerase I</fullName>
        <ecNumber evidence="2 15">2.7.7.7</ecNumber>
    </recommendedName>
</protein>
<dbReference type="Gene3D" id="3.30.70.370">
    <property type="match status" value="1"/>
</dbReference>
<accession>A0ABW2QE41</accession>
<dbReference type="CDD" id="cd09859">
    <property type="entry name" value="PIN_53EXO"/>
    <property type="match status" value="1"/>
</dbReference>
<dbReference type="PANTHER" id="PTHR10133:SF27">
    <property type="entry name" value="DNA POLYMERASE NU"/>
    <property type="match status" value="1"/>
</dbReference>
<keyword evidence="22" id="KW-1185">Reference proteome</keyword>
<dbReference type="SMART" id="SM00475">
    <property type="entry name" value="53EXOc"/>
    <property type="match status" value="1"/>
</dbReference>
<feature type="domain" description="3'-5' exonuclease" evidence="18">
    <location>
        <begin position="324"/>
        <end position="499"/>
    </location>
</feature>
<name>A0ABW2QE41_9MICO</name>
<dbReference type="InterPro" id="IPR012337">
    <property type="entry name" value="RNaseH-like_sf"/>
</dbReference>
<keyword evidence="8 16" id="KW-0227">DNA damage</keyword>
<evidence type="ECO:0000256" key="15">
    <source>
        <dbReference type="NCBIfam" id="TIGR00593"/>
    </source>
</evidence>
<dbReference type="InterPro" id="IPR029060">
    <property type="entry name" value="PIN-like_dom_sf"/>
</dbReference>
<dbReference type="InterPro" id="IPR036397">
    <property type="entry name" value="RNaseH_sf"/>
</dbReference>
<dbReference type="SUPFAM" id="SSF47807">
    <property type="entry name" value="5' to 3' exonuclease, C-terminal subdomain"/>
    <property type="match status" value="1"/>
</dbReference>
<evidence type="ECO:0000256" key="3">
    <source>
        <dbReference type="ARBA" id="ARBA00020311"/>
    </source>
</evidence>
<keyword evidence="4 16" id="KW-0808">Transferase</keyword>
<dbReference type="InterPro" id="IPR020046">
    <property type="entry name" value="5-3_exonucl_a-hlix_arch_N"/>
</dbReference>
<organism evidence="21 22">
    <name type="scientific">Georgenia alba</name>
    <dbReference type="NCBI Taxonomy" id="2233858"/>
    <lineage>
        <taxon>Bacteria</taxon>
        <taxon>Bacillati</taxon>
        <taxon>Actinomycetota</taxon>
        <taxon>Actinomycetes</taxon>
        <taxon>Micrococcales</taxon>
        <taxon>Bogoriellaceae</taxon>
        <taxon>Georgenia</taxon>
    </lineage>
</organism>
<keyword evidence="7" id="KW-0540">Nuclease</keyword>
<dbReference type="InterPro" id="IPR054690">
    <property type="entry name" value="DNA_polI_exonuclease"/>
</dbReference>
<dbReference type="GO" id="GO:0003887">
    <property type="term" value="F:DNA-directed DNA polymerase activity"/>
    <property type="evidence" value="ECO:0007669"/>
    <property type="project" value="UniProtKB-EC"/>
</dbReference>
<dbReference type="NCBIfam" id="NF004397">
    <property type="entry name" value="PRK05755.1"/>
    <property type="match status" value="1"/>
</dbReference>
<dbReference type="Pfam" id="PF00476">
    <property type="entry name" value="DNA_pol_A"/>
    <property type="match status" value="1"/>
</dbReference>
<evidence type="ECO:0000256" key="9">
    <source>
        <dbReference type="ARBA" id="ARBA00022801"/>
    </source>
</evidence>
<gene>
    <name evidence="16 21" type="primary">polA</name>
    <name evidence="21" type="ORF">ACFQQL_16730</name>
</gene>
<comment type="caution">
    <text evidence="21">The sequence shown here is derived from an EMBL/GenBank/DDBJ whole genome shotgun (WGS) entry which is preliminary data.</text>
</comment>
<comment type="catalytic activity">
    <reaction evidence="14 16">
        <text>DNA(n) + a 2'-deoxyribonucleoside 5'-triphosphate = DNA(n+1) + diphosphate</text>
        <dbReference type="Rhea" id="RHEA:22508"/>
        <dbReference type="Rhea" id="RHEA-COMP:17339"/>
        <dbReference type="Rhea" id="RHEA-COMP:17340"/>
        <dbReference type="ChEBI" id="CHEBI:33019"/>
        <dbReference type="ChEBI" id="CHEBI:61560"/>
        <dbReference type="ChEBI" id="CHEBI:173112"/>
        <dbReference type="EC" id="2.7.7.7"/>
    </reaction>
</comment>
<evidence type="ECO:0000256" key="12">
    <source>
        <dbReference type="ARBA" id="ARBA00023125"/>
    </source>
</evidence>
<dbReference type="SUPFAM" id="SSF88723">
    <property type="entry name" value="PIN domain-like"/>
    <property type="match status" value="1"/>
</dbReference>
<comment type="similarity">
    <text evidence="1 16">Belongs to the DNA polymerase type-A family.</text>
</comment>
<evidence type="ECO:0000313" key="22">
    <source>
        <dbReference type="Proteomes" id="UP001596455"/>
    </source>
</evidence>
<dbReference type="PRINTS" id="PR00868">
    <property type="entry name" value="DNAPOLI"/>
</dbReference>
<evidence type="ECO:0000259" key="18">
    <source>
        <dbReference type="SMART" id="SM00474"/>
    </source>
</evidence>
<dbReference type="SUPFAM" id="SSF56672">
    <property type="entry name" value="DNA/RNA polymerases"/>
    <property type="match status" value="1"/>
</dbReference>
<feature type="domain" description="DNA-directed DNA polymerase family A palm" evidence="20">
    <location>
        <begin position="666"/>
        <end position="873"/>
    </location>
</feature>
<evidence type="ECO:0000256" key="8">
    <source>
        <dbReference type="ARBA" id="ARBA00022763"/>
    </source>
</evidence>
<dbReference type="InterPro" id="IPR002421">
    <property type="entry name" value="5-3_exonuclease"/>
</dbReference>
<evidence type="ECO:0000256" key="17">
    <source>
        <dbReference type="SAM" id="MobiDB-lite"/>
    </source>
</evidence>
<dbReference type="CDD" id="cd09898">
    <property type="entry name" value="H3TH_53EXO"/>
    <property type="match status" value="1"/>
</dbReference>
<feature type="region of interest" description="Disordered" evidence="17">
    <location>
        <begin position="1"/>
        <end position="20"/>
    </location>
</feature>
<proteinExistence type="inferred from homology"/>
<dbReference type="Gene3D" id="1.10.150.20">
    <property type="entry name" value="5' to 3' exonuclease, C-terminal subdomain"/>
    <property type="match status" value="2"/>
</dbReference>
<evidence type="ECO:0000256" key="16">
    <source>
        <dbReference type="RuleBase" id="RU004460"/>
    </source>
</evidence>
<evidence type="ECO:0000256" key="10">
    <source>
        <dbReference type="ARBA" id="ARBA00022839"/>
    </source>
</evidence>
<dbReference type="Pfam" id="PF01367">
    <property type="entry name" value="5_3_exonuc"/>
    <property type="match status" value="1"/>
</dbReference>
<feature type="domain" description="5'-3' exonuclease" evidence="19">
    <location>
        <begin position="20"/>
        <end position="280"/>
    </location>
</feature>
<dbReference type="Gene3D" id="3.30.420.10">
    <property type="entry name" value="Ribonuclease H-like superfamily/Ribonuclease H"/>
    <property type="match status" value="1"/>
</dbReference>
<dbReference type="InterPro" id="IPR008918">
    <property type="entry name" value="HhH2"/>
</dbReference>
<reference evidence="22" key="1">
    <citation type="journal article" date="2019" name="Int. J. Syst. Evol. Microbiol.">
        <title>The Global Catalogue of Microorganisms (GCM) 10K type strain sequencing project: providing services to taxonomists for standard genome sequencing and annotation.</title>
        <authorList>
            <consortium name="The Broad Institute Genomics Platform"/>
            <consortium name="The Broad Institute Genome Sequencing Center for Infectious Disease"/>
            <person name="Wu L."/>
            <person name="Ma J."/>
        </authorList>
    </citation>
    <scope>NUCLEOTIDE SEQUENCE [LARGE SCALE GENOMIC DNA]</scope>
    <source>
        <strain evidence="22">JCM 1490</strain>
    </source>
</reference>
<keyword evidence="12 16" id="KW-0238">DNA-binding</keyword>
<dbReference type="SMART" id="SM00482">
    <property type="entry name" value="POLAc"/>
    <property type="match status" value="1"/>
</dbReference>
<evidence type="ECO:0000313" key="21">
    <source>
        <dbReference type="EMBL" id="MFC7406768.1"/>
    </source>
</evidence>
<evidence type="ECO:0000256" key="11">
    <source>
        <dbReference type="ARBA" id="ARBA00022932"/>
    </source>
</evidence>
<evidence type="ECO:0000256" key="13">
    <source>
        <dbReference type="ARBA" id="ARBA00023204"/>
    </source>
</evidence>
<dbReference type="CDD" id="cd08637">
    <property type="entry name" value="DNA_pol_A_pol_I_C"/>
    <property type="match status" value="1"/>
</dbReference>
<keyword evidence="13 16" id="KW-0234">DNA repair</keyword>
<evidence type="ECO:0000256" key="4">
    <source>
        <dbReference type="ARBA" id="ARBA00022679"/>
    </source>
</evidence>
<dbReference type="EC" id="2.7.7.7" evidence="2 15"/>
<evidence type="ECO:0000256" key="6">
    <source>
        <dbReference type="ARBA" id="ARBA00022705"/>
    </source>
</evidence>
<dbReference type="SMART" id="SM00279">
    <property type="entry name" value="HhH2"/>
    <property type="match status" value="1"/>
</dbReference>
<keyword evidence="5 16" id="KW-0548">Nucleotidyltransferase</keyword>
<evidence type="ECO:0000259" key="20">
    <source>
        <dbReference type="SMART" id="SM00482"/>
    </source>
</evidence>
<dbReference type="InterPro" id="IPR002562">
    <property type="entry name" value="3'-5'_exonuclease_dom"/>
</dbReference>
<keyword evidence="6 16" id="KW-0235">DNA replication</keyword>
<dbReference type="PANTHER" id="PTHR10133">
    <property type="entry name" value="DNA POLYMERASE I"/>
    <property type="match status" value="1"/>
</dbReference>
<keyword evidence="11 16" id="KW-0239">DNA-directed DNA polymerase</keyword>
<keyword evidence="9" id="KW-0378">Hydrolase</keyword>